<protein>
    <submittedName>
        <fullName evidence="1">Uncharacterized protein</fullName>
    </submittedName>
</protein>
<accession>A0ABX6UZN9</accession>
<keyword evidence="2" id="KW-1185">Reference proteome</keyword>
<sequence length="140" mass="15922">MLTKSKTIFQLSAYQTDIHALKETLAEPHLSHIKALVTHCREKVGQLQDISIHPYRVSQTNYVKVTLAGETGKLVFTFVIAGYTEYPAIQDNAFRLHLYVVDSADCYWFIELLKSELSTKSVDNTVKNDQESIAEKNDNE</sequence>
<organism evidence="1 2">
    <name type="scientific">Rodentibacter haemolyticus</name>
    <dbReference type="NCBI Taxonomy" id="2778911"/>
    <lineage>
        <taxon>Bacteria</taxon>
        <taxon>Pseudomonadati</taxon>
        <taxon>Pseudomonadota</taxon>
        <taxon>Gammaproteobacteria</taxon>
        <taxon>Pasteurellales</taxon>
        <taxon>Pasteurellaceae</taxon>
        <taxon>Rodentibacter</taxon>
    </lineage>
</organism>
<dbReference type="Proteomes" id="UP000663069">
    <property type="component" value="Chromosome"/>
</dbReference>
<name>A0ABX6UZN9_9PAST</name>
<evidence type="ECO:0000313" key="1">
    <source>
        <dbReference type="EMBL" id="QPB42843.1"/>
    </source>
</evidence>
<gene>
    <name evidence="1" type="ORF">IHV77_01585</name>
</gene>
<dbReference type="RefSeq" id="WP_194812420.1">
    <property type="nucleotide sequence ID" value="NZ_CP063056.1"/>
</dbReference>
<evidence type="ECO:0000313" key="2">
    <source>
        <dbReference type="Proteomes" id="UP000663069"/>
    </source>
</evidence>
<proteinExistence type="predicted"/>
<dbReference type="EMBL" id="CP063056">
    <property type="protein sequence ID" value="QPB42843.1"/>
    <property type="molecule type" value="Genomic_DNA"/>
</dbReference>
<reference evidence="1 2" key="1">
    <citation type="submission" date="2020-10" db="EMBL/GenBank/DDBJ databases">
        <title>Genome Sequencing of Rodentibacter spp. strain DSM111151.</title>
        <authorList>
            <person name="Benga L."/>
            <person name="Lautwein T."/>
        </authorList>
    </citation>
    <scope>NUCLEOTIDE SEQUENCE [LARGE SCALE GENOMIC DNA]</scope>
    <source>
        <strain evidence="1 2">DSM 111151</strain>
    </source>
</reference>